<dbReference type="EMBL" id="JBEPSD010000001">
    <property type="protein sequence ID" value="MET4568110.1"/>
    <property type="molecule type" value="Genomic_DNA"/>
</dbReference>
<reference evidence="1 2" key="1">
    <citation type="submission" date="2024-06" db="EMBL/GenBank/DDBJ databases">
        <title>Sorghum-associated microbial communities from plants grown in Nebraska, USA.</title>
        <authorList>
            <person name="Schachtman D."/>
        </authorList>
    </citation>
    <scope>NUCLEOTIDE SEQUENCE [LARGE SCALE GENOMIC DNA]</scope>
    <source>
        <strain evidence="1 2">1757</strain>
    </source>
</reference>
<dbReference type="InterPro" id="IPR021390">
    <property type="entry name" value="DUF3025"/>
</dbReference>
<evidence type="ECO:0008006" key="3">
    <source>
        <dbReference type="Google" id="ProtNLM"/>
    </source>
</evidence>
<keyword evidence="2" id="KW-1185">Reference proteome</keyword>
<accession>A0ABV2PSV9</accession>
<gene>
    <name evidence="1" type="ORF">ABIE04_000437</name>
</gene>
<proteinExistence type="predicted"/>
<comment type="caution">
    <text evidence="1">The sequence shown here is derived from an EMBL/GenBank/DDBJ whole genome shotgun (WGS) entry which is preliminary data.</text>
</comment>
<evidence type="ECO:0000313" key="2">
    <source>
        <dbReference type="Proteomes" id="UP001549251"/>
    </source>
</evidence>
<evidence type="ECO:0000313" key="1">
    <source>
        <dbReference type="EMBL" id="MET4568110.1"/>
    </source>
</evidence>
<name>A0ABV2PSV9_9GAMM</name>
<sequence length="295" mass="33047">MDGRFWRRCEAWSACHDDLRVAALMDERMKYVAPARGTVDPTVFGRPPLAAWREYADLLEGAAWPSIDELNRRLPAGMTQRFVAQTPALLADGRHYEQRIAECGQIATRAGNWHDLLNALAWLRHPALKQALNRRQMAEIAHMGPKLRSRAQYALTHFDEAGVIVGLSDSALLALWDAHDWHGLFWRRRQAWLDGSIRLELFGHALLELALNPGKLLVGKALVFQTDGDADLPARCAAAIDAGRVLLDPLELRPLPLSGIPDWHPDNADEAFHRTAVCYQPRRAGREYPPPSPAS</sequence>
<protein>
    <recommendedName>
        <fullName evidence="3">DUF3025 domain-containing protein</fullName>
    </recommendedName>
</protein>
<dbReference type="Proteomes" id="UP001549251">
    <property type="component" value="Unassembled WGS sequence"/>
</dbReference>
<organism evidence="1 2">
    <name type="scientific">Rhodanobacter soli</name>
    <dbReference type="NCBI Taxonomy" id="590609"/>
    <lineage>
        <taxon>Bacteria</taxon>
        <taxon>Pseudomonadati</taxon>
        <taxon>Pseudomonadota</taxon>
        <taxon>Gammaproteobacteria</taxon>
        <taxon>Lysobacterales</taxon>
        <taxon>Rhodanobacteraceae</taxon>
        <taxon>Rhodanobacter</taxon>
    </lineage>
</organism>
<dbReference type="Pfam" id="PF11227">
    <property type="entry name" value="DUF3025"/>
    <property type="match status" value="1"/>
</dbReference>